<reference evidence="17 18" key="1">
    <citation type="submission" date="2017-12" db="EMBL/GenBank/DDBJ databases">
        <title>Integrating genomic resources of turbot (Scophthalmus maximus) in depth evaluation of genetic and physical mapping variation across individuals.</title>
        <authorList>
            <person name="Martinez P."/>
        </authorList>
    </citation>
    <scope>NUCLEOTIDE SEQUENCE [LARGE SCALE GENOMIC DNA]</scope>
</reference>
<organism evidence="17 18">
    <name type="scientific">Scophthalmus maximus</name>
    <name type="common">Turbot</name>
    <name type="synonym">Psetta maxima</name>
    <dbReference type="NCBI Taxonomy" id="52904"/>
    <lineage>
        <taxon>Eukaryota</taxon>
        <taxon>Metazoa</taxon>
        <taxon>Chordata</taxon>
        <taxon>Craniata</taxon>
        <taxon>Vertebrata</taxon>
        <taxon>Euteleostomi</taxon>
        <taxon>Actinopterygii</taxon>
        <taxon>Neopterygii</taxon>
        <taxon>Teleostei</taxon>
        <taxon>Neoteleostei</taxon>
        <taxon>Acanthomorphata</taxon>
        <taxon>Carangaria</taxon>
        <taxon>Pleuronectiformes</taxon>
        <taxon>Pleuronectoidei</taxon>
        <taxon>Scophthalmidae</taxon>
        <taxon>Scophthalmus</taxon>
    </lineage>
</organism>
<dbReference type="CDD" id="cd05927">
    <property type="entry name" value="LC-FACS_euk"/>
    <property type="match status" value="1"/>
</dbReference>
<dbReference type="EMBL" id="CP026260">
    <property type="protein sequence ID" value="AWP18014.1"/>
    <property type="molecule type" value="Genomic_DNA"/>
</dbReference>
<feature type="domain" description="AMP-dependent synthetase/ligase" evidence="16">
    <location>
        <begin position="110"/>
        <end position="473"/>
    </location>
</feature>
<keyword evidence="15" id="KW-0812">Transmembrane</keyword>
<evidence type="ECO:0000256" key="8">
    <source>
        <dbReference type="ARBA" id="ARBA00024484"/>
    </source>
</evidence>
<sequence>MDFLLQALFSPLPTPAIISLFAVAAATLFYLNSRPAPLRTPADLKRQTLGVKNGARKTALLKGNNNLIRYCYDDATTLYEVFQRGLKVSGNGPCLGHRKPGRPYQWLKYRQWIIGELACYTYSMVAVPLYDTLGPEALVFIIDRAEISTVLCDNQGRAETLLQNREGGQSPVLKTIVVMDSFDPELVKRGAQCGVDVVSMQDVEAVGKNNLQEPIPPKPDDLSIVCFTSGTTGNPKGAMLTHENVVSNAAGVIMSFDTSVSPTTQDVSISFLPLAHMFERVVQTVMYGSGARVGFFQGDIRLLPDDMKALRPTIFPVVPRLLNRVYDKVQSGAAASPFKKWLLNFAVERKYAEVKEGIVRNNSIWDKLIFHKVQESLGGRVRVMVTGAAPISPSVLNFLRAALGCQIFEAYGQTECTAGCTFTMPGDATSGHVGAPLPCNIVKLVDVEEMNYFASNGEGEVCIKGVNVFKGYLKDPEKTTEALDEDRWLHTGDIGKWLPSGVLKIIDRKKNIFKLAQGEYIAPEKIENVYVRSGPVAQVFVHGDSLQSCLVAIVVPDPDVLPGFAKSLGCQGSAEDLCKRTEIKKAILSDMTKLGREAGLKSFEQVKDVHLHPEQFTIENGLLTPTLKAKRAELKALFQPQIDTLYANIQ</sequence>
<comment type="similarity">
    <text evidence="1 14">Belongs to the ATP-dependent AMP-binding enzyme family.</text>
</comment>
<keyword evidence="15" id="KW-0472">Membrane</keyword>
<dbReference type="GO" id="GO:0035338">
    <property type="term" value="P:long-chain fatty-acyl-CoA biosynthetic process"/>
    <property type="evidence" value="ECO:0007669"/>
    <property type="project" value="TreeGrafter"/>
</dbReference>
<name>A0A2U9CN28_SCOMX</name>
<dbReference type="PANTHER" id="PTHR43272">
    <property type="entry name" value="LONG-CHAIN-FATTY-ACID--COA LIGASE"/>
    <property type="match status" value="1"/>
</dbReference>
<evidence type="ECO:0000256" key="14">
    <source>
        <dbReference type="RuleBase" id="RU369030"/>
    </source>
</evidence>
<evidence type="ECO:0000256" key="1">
    <source>
        <dbReference type="ARBA" id="ARBA00006432"/>
    </source>
</evidence>
<evidence type="ECO:0000256" key="10">
    <source>
        <dbReference type="ARBA" id="ARBA00024532"/>
    </source>
</evidence>
<dbReference type="InterPro" id="IPR042099">
    <property type="entry name" value="ANL_N_sf"/>
</dbReference>
<keyword evidence="3 14" id="KW-0547">Nucleotide-binding</keyword>
<evidence type="ECO:0000259" key="16">
    <source>
        <dbReference type="Pfam" id="PF00501"/>
    </source>
</evidence>
<dbReference type="Pfam" id="PF00501">
    <property type="entry name" value="AMP-binding"/>
    <property type="match status" value="1"/>
</dbReference>
<evidence type="ECO:0000256" key="4">
    <source>
        <dbReference type="ARBA" id="ARBA00022832"/>
    </source>
</evidence>
<comment type="catalytic activity">
    <reaction evidence="13">
        <text>hexadecanoate + ATP + CoA = hexadecanoyl-CoA + AMP + diphosphate</text>
        <dbReference type="Rhea" id="RHEA:30751"/>
        <dbReference type="ChEBI" id="CHEBI:7896"/>
        <dbReference type="ChEBI" id="CHEBI:30616"/>
        <dbReference type="ChEBI" id="CHEBI:33019"/>
        <dbReference type="ChEBI" id="CHEBI:57287"/>
        <dbReference type="ChEBI" id="CHEBI:57379"/>
        <dbReference type="ChEBI" id="CHEBI:456215"/>
    </reaction>
    <physiologicalReaction direction="left-to-right" evidence="13">
        <dbReference type="Rhea" id="RHEA:30752"/>
    </physiologicalReaction>
</comment>
<comment type="catalytic activity">
    <reaction evidence="12">
        <text>(E)-hexadec-2-enoate + ATP + CoA = (2E)-hexadecenoyl-CoA + AMP + diphosphate</text>
        <dbReference type="Rhea" id="RHEA:36139"/>
        <dbReference type="ChEBI" id="CHEBI:30616"/>
        <dbReference type="ChEBI" id="CHEBI:33019"/>
        <dbReference type="ChEBI" id="CHEBI:57287"/>
        <dbReference type="ChEBI" id="CHEBI:61526"/>
        <dbReference type="ChEBI" id="CHEBI:72745"/>
        <dbReference type="ChEBI" id="CHEBI:456215"/>
    </reaction>
    <physiologicalReaction direction="left-to-right" evidence="12">
        <dbReference type="Rhea" id="RHEA:36140"/>
    </physiologicalReaction>
</comment>
<dbReference type="STRING" id="52904.ENSSMAP00000011268"/>
<dbReference type="GO" id="GO:0047676">
    <property type="term" value="F:arachidonate-CoA ligase activity"/>
    <property type="evidence" value="ECO:0007669"/>
    <property type="project" value="UniProtKB-EC"/>
</dbReference>
<dbReference type="InterPro" id="IPR045311">
    <property type="entry name" value="LC-FACS_euk"/>
</dbReference>
<dbReference type="EC" id="6.2.1.3" evidence="14"/>
<keyword evidence="18" id="KW-1185">Reference proteome</keyword>
<keyword evidence="4 14" id="KW-0276">Fatty acid metabolism</keyword>
<comment type="catalytic activity">
    <reaction evidence="8">
        <text>a long-chain fatty acid + ATP + CoA = a long-chain fatty acyl-CoA + AMP + diphosphate</text>
        <dbReference type="Rhea" id="RHEA:15421"/>
        <dbReference type="ChEBI" id="CHEBI:30616"/>
        <dbReference type="ChEBI" id="CHEBI:33019"/>
        <dbReference type="ChEBI" id="CHEBI:57287"/>
        <dbReference type="ChEBI" id="CHEBI:57560"/>
        <dbReference type="ChEBI" id="CHEBI:83139"/>
        <dbReference type="ChEBI" id="CHEBI:456215"/>
        <dbReference type="EC" id="6.2.1.3"/>
    </reaction>
    <physiologicalReaction direction="left-to-right" evidence="8">
        <dbReference type="Rhea" id="RHEA:15422"/>
    </physiologicalReaction>
</comment>
<dbReference type="InterPro" id="IPR000873">
    <property type="entry name" value="AMP-dep_synth/lig_dom"/>
</dbReference>
<dbReference type="AlphaFoldDB" id="A0A2U9CN28"/>
<proteinExistence type="inferred from homology"/>
<comment type="function">
    <text evidence="14">Catalyzes the conversion of long-chain fatty acids to their active form acyl-CoAs for both synthesis of cellular lipids, and degradation via beta-oxidation.</text>
</comment>
<evidence type="ECO:0000256" key="9">
    <source>
        <dbReference type="ARBA" id="ARBA00024495"/>
    </source>
</evidence>
<evidence type="ECO:0000256" key="2">
    <source>
        <dbReference type="ARBA" id="ARBA00022598"/>
    </source>
</evidence>
<dbReference type="GO" id="GO:0016020">
    <property type="term" value="C:membrane"/>
    <property type="evidence" value="ECO:0007669"/>
    <property type="project" value="TreeGrafter"/>
</dbReference>
<evidence type="ECO:0000313" key="17">
    <source>
        <dbReference type="EMBL" id="AWP18014.1"/>
    </source>
</evidence>
<keyword evidence="2 14" id="KW-0436">Ligase</keyword>
<dbReference type="Gene3D" id="3.40.50.12780">
    <property type="entry name" value="N-terminal domain of ligase-like"/>
    <property type="match status" value="1"/>
</dbReference>
<keyword evidence="15" id="KW-1133">Transmembrane helix</keyword>
<comment type="catalytic activity">
    <reaction evidence="10">
        <text>15-hydroxy-(5Z,8Z,11Z,13E)-eicosatetraenoate + ATP + CoA = 15-hydroxy-(5Z,8Z,11Z,13E)-eicosatetraenoyl-CoA + AMP + diphosphate</text>
        <dbReference type="Rhea" id="RHEA:52116"/>
        <dbReference type="ChEBI" id="CHEBI:30616"/>
        <dbReference type="ChEBI" id="CHEBI:33019"/>
        <dbReference type="ChEBI" id="CHEBI:57287"/>
        <dbReference type="ChEBI" id="CHEBI:78832"/>
        <dbReference type="ChEBI" id="CHEBI:136409"/>
        <dbReference type="ChEBI" id="CHEBI:456215"/>
    </reaction>
    <physiologicalReaction direction="left-to-right" evidence="10">
        <dbReference type="Rhea" id="RHEA:52117"/>
    </physiologicalReaction>
</comment>
<evidence type="ECO:0000256" key="7">
    <source>
        <dbReference type="ARBA" id="ARBA00024469"/>
    </source>
</evidence>
<evidence type="ECO:0000256" key="11">
    <source>
        <dbReference type="ARBA" id="ARBA00024548"/>
    </source>
</evidence>
<dbReference type="InterPro" id="IPR020845">
    <property type="entry name" value="AMP-binding_CS"/>
</dbReference>
<dbReference type="GO" id="GO:0005524">
    <property type="term" value="F:ATP binding"/>
    <property type="evidence" value="ECO:0007669"/>
    <property type="project" value="UniProtKB-KW"/>
</dbReference>
<evidence type="ECO:0000256" key="6">
    <source>
        <dbReference type="ARBA" id="ARBA00023098"/>
    </source>
</evidence>
<evidence type="ECO:0000256" key="13">
    <source>
        <dbReference type="ARBA" id="ARBA00049139"/>
    </source>
</evidence>
<evidence type="ECO:0000256" key="5">
    <source>
        <dbReference type="ARBA" id="ARBA00022840"/>
    </source>
</evidence>
<evidence type="ECO:0000256" key="3">
    <source>
        <dbReference type="ARBA" id="ARBA00022741"/>
    </source>
</evidence>
<keyword evidence="5 14" id="KW-0067">ATP-binding</keyword>
<evidence type="ECO:0000256" key="12">
    <source>
        <dbReference type="ARBA" id="ARBA00024565"/>
    </source>
</evidence>
<dbReference type="SUPFAM" id="SSF56801">
    <property type="entry name" value="Acetyl-CoA synthetase-like"/>
    <property type="match status" value="1"/>
</dbReference>
<dbReference type="PANTHER" id="PTHR43272:SF107">
    <property type="entry name" value="LONG-CHAIN-FATTY-ACID--COA LIGASE 5"/>
    <property type="match status" value="1"/>
</dbReference>
<keyword evidence="6 14" id="KW-0443">Lipid metabolism</keyword>
<accession>A0A2U9CN28</accession>
<comment type="catalytic activity">
    <reaction evidence="11">
        <text>(5Z,8Z,11Z,14Z)-eicosatetraenoate + ATP + CoA = (5Z,8Z,11Z,14Z)-eicosatetraenoyl-CoA + AMP + diphosphate</text>
        <dbReference type="Rhea" id="RHEA:19713"/>
        <dbReference type="ChEBI" id="CHEBI:30616"/>
        <dbReference type="ChEBI" id="CHEBI:32395"/>
        <dbReference type="ChEBI" id="CHEBI:33019"/>
        <dbReference type="ChEBI" id="CHEBI:57287"/>
        <dbReference type="ChEBI" id="CHEBI:57368"/>
        <dbReference type="ChEBI" id="CHEBI:456215"/>
        <dbReference type="EC" id="6.2.1.15"/>
    </reaction>
    <physiologicalReaction direction="left-to-right" evidence="11">
        <dbReference type="Rhea" id="RHEA:19714"/>
    </physiologicalReaction>
</comment>
<feature type="transmembrane region" description="Helical" evidence="15">
    <location>
        <begin position="12"/>
        <end position="31"/>
    </location>
</feature>
<protein>
    <recommendedName>
        <fullName evidence="14">Long-chain-fatty-acid--CoA ligase</fullName>
        <ecNumber evidence="14">6.2.1.3</ecNumber>
    </recommendedName>
</protein>
<dbReference type="PROSITE" id="PS00455">
    <property type="entry name" value="AMP_BINDING"/>
    <property type="match status" value="1"/>
</dbReference>
<comment type="catalytic activity">
    <reaction evidence="9">
        <text>12-hydroxy-(5Z,8Z,10E,14Z)-eicosatetraenoate + ATP + CoA = 12-hydroxy-(5Z,8Z,10E,14Z)-eicosatetraenoyl-CoA + AMP + diphosphate</text>
        <dbReference type="Rhea" id="RHEA:52112"/>
        <dbReference type="ChEBI" id="CHEBI:30616"/>
        <dbReference type="ChEBI" id="CHEBI:33019"/>
        <dbReference type="ChEBI" id="CHEBI:57287"/>
        <dbReference type="ChEBI" id="CHEBI:90718"/>
        <dbReference type="ChEBI" id="CHEBI:136408"/>
        <dbReference type="ChEBI" id="CHEBI:456215"/>
    </reaction>
    <physiologicalReaction direction="left-to-right" evidence="9">
        <dbReference type="Rhea" id="RHEA:52113"/>
    </physiologicalReaction>
</comment>
<dbReference type="Proteomes" id="UP000246464">
    <property type="component" value="Chromosome 18"/>
</dbReference>
<evidence type="ECO:0000256" key="15">
    <source>
        <dbReference type="SAM" id="Phobius"/>
    </source>
</evidence>
<comment type="catalytic activity">
    <reaction evidence="7">
        <text>5-hydroxy-(6E,8Z,11Z,14Z)-eicosatetraenoate + ATP + CoA = 5-hydroxy-(6E,8Z,11Z,14Z)-eicosatetraenoyl-CoA + AMP + diphosphate</text>
        <dbReference type="Rhea" id="RHEA:52108"/>
        <dbReference type="ChEBI" id="CHEBI:30616"/>
        <dbReference type="ChEBI" id="CHEBI:33019"/>
        <dbReference type="ChEBI" id="CHEBI:57287"/>
        <dbReference type="ChEBI" id="CHEBI:65341"/>
        <dbReference type="ChEBI" id="CHEBI:136407"/>
        <dbReference type="ChEBI" id="CHEBI:456215"/>
    </reaction>
    <physiologicalReaction direction="left-to-right" evidence="7">
        <dbReference type="Rhea" id="RHEA:52109"/>
    </physiologicalReaction>
</comment>
<dbReference type="GO" id="GO:0005739">
    <property type="term" value="C:mitochondrion"/>
    <property type="evidence" value="ECO:0007669"/>
    <property type="project" value="TreeGrafter"/>
</dbReference>
<gene>
    <name evidence="17" type="ORF">SMAX5B_017258</name>
</gene>
<dbReference type="GO" id="GO:0010747">
    <property type="term" value="P:positive regulation of long-chain fatty acid import across plasma membrane"/>
    <property type="evidence" value="ECO:0007669"/>
    <property type="project" value="TreeGrafter"/>
</dbReference>
<evidence type="ECO:0000313" key="18">
    <source>
        <dbReference type="Proteomes" id="UP000246464"/>
    </source>
</evidence>
<dbReference type="GO" id="GO:0005783">
    <property type="term" value="C:endoplasmic reticulum"/>
    <property type="evidence" value="ECO:0007669"/>
    <property type="project" value="TreeGrafter"/>
</dbReference>